<dbReference type="HOGENOM" id="CLU_2512782_0_0_1"/>
<protein>
    <submittedName>
        <fullName evidence="1">Uncharacterized protein</fullName>
    </submittedName>
</protein>
<dbReference type="Proteomes" id="UP000027222">
    <property type="component" value="Unassembled WGS sequence"/>
</dbReference>
<evidence type="ECO:0000313" key="2">
    <source>
        <dbReference type="Proteomes" id="UP000027222"/>
    </source>
</evidence>
<organism evidence="1 2">
    <name type="scientific">Galerina marginata (strain CBS 339.88)</name>
    <dbReference type="NCBI Taxonomy" id="685588"/>
    <lineage>
        <taxon>Eukaryota</taxon>
        <taxon>Fungi</taxon>
        <taxon>Dikarya</taxon>
        <taxon>Basidiomycota</taxon>
        <taxon>Agaricomycotina</taxon>
        <taxon>Agaricomycetes</taxon>
        <taxon>Agaricomycetidae</taxon>
        <taxon>Agaricales</taxon>
        <taxon>Agaricineae</taxon>
        <taxon>Strophariaceae</taxon>
        <taxon>Galerina</taxon>
    </lineage>
</organism>
<accession>A0A067TLQ7</accession>
<keyword evidence="2" id="KW-1185">Reference proteome</keyword>
<dbReference type="AlphaFoldDB" id="A0A067TLQ7"/>
<proteinExistence type="predicted"/>
<gene>
    <name evidence="1" type="ORF">GALMADRAFT_55437</name>
</gene>
<name>A0A067TLQ7_GALM3</name>
<reference evidence="2" key="1">
    <citation type="journal article" date="2014" name="Proc. Natl. Acad. Sci. U.S.A.">
        <title>Extensive sampling of basidiomycete genomes demonstrates inadequacy of the white-rot/brown-rot paradigm for wood decay fungi.</title>
        <authorList>
            <person name="Riley R."/>
            <person name="Salamov A.A."/>
            <person name="Brown D.W."/>
            <person name="Nagy L.G."/>
            <person name="Floudas D."/>
            <person name="Held B.W."/>
            <person name="Levasseur A."/>
            <person name="Lombard V."/>
            <person name="Morin E."/>
            <person name="Otillar R."/>
            <person name="Lindquist E.A."/>
            <person name="Sun H."/>
            <person name="LaButti K.M."/>
            <person name="Schmutz J."/>
            <person name="Jabbour D."/>
            <person name="Luo H."/>
            <person name="Baker S.E."/>
            <person name="Pisabarro A.G."/>
            <person name="Walton J.D."/>
            <person name="Blanchette R.A."/>
            <person name="Henrissat B."/>
            <person name="Martin F."/>
            <person name="Cullen D."/>
            <person name="Hibbett D.S."/>
            <person name="Grigoriev I.V."/>
        </authorList>
    </citation>
    <scope>NUCLEOTIDE SEQUENCE [LARGE SCALE GENOMIC DNA]</scope>
    <source>
        <strain evidence="2">CBS 339.88</strain>
    </source>
</reference>
<sequence>MQAVRWEVTAIITDVTKTWLDLRSGLQTDYEKIGSQYGRFFLWTTLRFYSPVIRAYNVKVQSYLESIGGPFDEPAAVGTVVETKA</sequence>
<dbReference type="OrthoDB" id="1058301at2759"/>
<evidence type="ECO:0000313" key="1">
    <source>
        <dbReference type="EMBL" id="KDR84086.1"/>
    </source>
</evidence>
<dbReference type="EMBL" id="KL142368">
    <property type="protein sequence ID" value="KDR84086.1"/>
    <property type="molecule type" value="Genomic_DNA"/>
</dbReference>
<dbReference type="STRING" id="685588.A0A067TLQ7"/>